<dbReference type="PANTHER" id="PTHR11226">
    <property type="entry name" value="UDP-GLUCOSE GLYCOPROTEIN:GLUCOSYLTRANSFERASE"/>
    <property type="match status" value="1"/>
</dbReference>
<dbReference type="GO" id="GO:0036503">
    <property type="term" value="P:ERAD pathway"/>
    <property type="evidence" value="ECO:0007669"/>
    <property type="project" value="TreeGrafter"/>
</dbReference>
<sequence>LIGPIPLEKELTVSDFQLISKIELQNRVSNLAEKVVKLADAVKSRREINDEWYSNTILKLSSFVGVAVAGSKSAAGGGAADAGNVRLPADAFDPLARAHTAISLGNATTAVIRVTAIVDPIAEATQKTAALLAVIGTFDGVHLDLILIPSEEAESGGEQLPIKRFYRYVLQAEPAFDKITGDLVPPTASFLQIPVAPLLTLGTDVAGSWLVFPTESIYDLDNIKLSNLDRAAQKEGVRAEFALQNILVEGHARDSRTNGPPRGLQFTLGTQATPSLVDTITMANLGYLQLKANPGVWDLRLREGRSRSIYEFEAVVDSHAAQYRRRRRDNNTDLLGDAGARVVVNSFEGVTLYPIVRKKAGMEEMDVLEPDVEHGKESGGIWNQIKTNIFGGEAKSEPTINVFSVASGHLYERFLSIMMLSVVKNTKSGLGVDMMC</sequence>
<evidence type="ECO:0000259" key="1">
    <source>
        <dbReference type="Pfam" id="PF18404"/>
    </source>
</evidence>
<dbReference type="InterPro" id="IPR009448">
    <property type="entry name" value="UDP-g_GGtrans"/>
</dbReference>
<reference evidence="3" key="1">
    <citation type="journal article" date="2018" name="Nat. Microbiol.">
        <title>Leveraging single-cell genomics to expand the fungal tree of life.</title>
        <authorList>
            <person name="Ahrendt S.R."/>
            <person name="Quandt C.A."/>
            <person name="Ciobanu D."/>
            <person name="Clum A."/>
            <person name="Salamov A."/>
            <person name="Andreopoulos B."/>
            <person name="Cheng J.F."/>
            <person name="Woyke T."/>
            <person name="Pelin A."/>
            <person name="Henrissat B."/>
            <person name="Reynolds N.K."/>
            <person name="Benny G.L."/>
            <person name="Smith M.E."/>
            <person name="James T.Y."/>
            <person name="Grigoriev I.V."/>
        </authorList>
    </citation>
    <scope>NUCLEOTIDE SEQUENCE [LARGE SCALE GENOMIC DNA]</scope>
</reference>
<feature type="domain" description="Glucosyltransferase 24 catalytic" evidence="1">
    <location>
        <begin position="400"/>
        <end position="429"/>
    </location>
</feature>
<feature type="non-terminal residue" evidence="2">
    <location>
        <position position="1"/>
    </location>
</feature>
<keyword evidence="2" id="KW-0808">Transferase</keyword>
<dbReference type="InterPro" id="IPR040497">
    <property type="entry name" value="Glyco_transf_24"/>
</dbReference>
<dbReference type="AlphaFoldDB" id="A0A4P9W0B5"/>
<dbReference type="GO" id="GO:0003980">
    <property type="term" value="F:UDP-glucose:glycoprotein glucosyltransferase activity"/>
    <property type="evidence" value="ECO:0007669"/>
    <property type="project" value="InterPro"/>
</dbReference>
<dbReference type="GO" id="GO:0051082">
    <property type="term" value="F:unfolded protein binding"/>
    <property type="evidence" value="ECO:0007669"/>
    <property type="project" value="TreeGrafter"/>
</dbReference>
<dbReference type="GO" id="GO:0018279">
    <property type="term" value="P:protein N-linked glycosylation via asparagine"/>
    <property type="evidence" value="ECO:0007669"/>
    <property type="project" value="TreeGrafter"/>
</dbReference>
<gene>
    <name evidence="2" type="ORF">BDK51DRAFT_47537</name>
</gene>
<dbReference type="Pfam" id="PF18404">
    <property type="entry name" value="Glyco_transf_24"/>
    <property type="match status" value="1"/>
</dbReference>
<dbReference type="OrthoDB" id="27683at2759"/>
<name>A0A4P9W0B5_9FUNG</name>
<dbReference type="EMBL" id="ML000622">
    <property type="protein sequence ID" value="RKO83990.1"/>
    <property type="molecule type" value="Genomic_DNA"/>
</dbReference>
<dbReference type="PANTHER" id="PTHR11226:SF0">
    <property type="entry name" value="UDP-GLUCOSE:GLYCOPROTEIN GLUCOSYLTRANSFERASE"/>
    <property type="match status" value="1"/>
</dbReference>
<dbReference type="Pfam" id="PF06427">
    <property type="entry name" value="UDP-g_GGTase"/>
    <property type="match status" value="1"/>
</dbReference>
<dbReference type="Proteomes" id="UP000269721">
    <property type="component" value="Unassembled WGS sequence"/>
</dbReference>
<evidence type="ECO:0000313" key="2">
    <source>
        <dbReference type="EMBL" id="RKO83990.1"/>
    </source>
</evidence>
<dbReference type="GO" id="GO:0005783">
    <property type="term" value="C:endoplasmic reticulum"/>
    <property type="evidence" value="ECO:0007669"/>
    <property type="project" value="TreeGrafter"/>
</dbReference>
<organism evidence="2 3">
    <name type="scientific">Blyttiomyces helicus</name>
    <dbReference type="NCBI Taxonomy" id="388810"/>
    <lineage>
        <taxon>Eukaryota</taxon>
        <taxon>Fungi</taxon>
        <taxon>Fungi incertae sedis</taxon>
        <taxon>Chytridiomycota</taxon>
        <taxon>Chytridiomycota incertae sedis</taxon>
        <taxon>Chytridiomycetes</taxon>
        <taxon>Chytridiomycetes incertae sedis</taxon>
        <taxon>Blyttiomyces</taxon>
    </lineage>
</organism>
<protein>
    <submittedName>
        <fullName evidence="2">UDP-glucose:Glyco protein glucosyltransferase-domain-containing protein</fullName>
    </submittedName>
</protein>
<evidence type="ECO:0000313" key="3">
    <source>
        <dbReference type="Proteomes" id="UP000269721"/>
    </source>
</evidence>
<keyword evidence="3" id="KW-1185">Reference proteome</keyword>
<proteinExistence type="predicted"/>
<accession>A0A4P9W0B5</accession>